<dbReference type="InterPro" id="IPR008775">
    <property type="entry name" value="Phytyl_CoA_dOase-like"/>
</dbReference>
<dbReference type="SUPFAM" id="SSF51197">
    <property type="entry name" value="Clavaminate synthase-like"/>
    <property type="match status" value="1"/>
</dbReference>
<evidence type="ECO:0000313" key="1">
    <source>
        <dbReference type="EMBL" id="GHP05700.1"/>
    </source>
</evidence>
<proteinExistence type="predicted"/>
<accession>A0A830HIQ2</accession>
<name>A0A830HIQ2_9CHLO</name>
<comment type="caution">
    <text evidence="1">The sequence shown here is derived from an EMBL/GenBank/DDBJ whole genome shotgun (WGS) entry which is preliminary data.</text>
</comment>
<dbReference type="PANTHER" id="PTHR37563">
    <property type="entry name" value="PHYTANOYL-COA DIOXYGENASE FAMILY PROTEIN (AFU_ORTHOLOGUE AFUA_2G03330)"/>
    <property type="match status" value="1"/>
</dbReference>
<dbReference type="EMBL" id="BNJQ01000011">
    <property type="protein sequence ID" value="GHP05700.1"/>
    <property type="molecule type" value="Genomic_DNA"/>
</dbReference>
<dbReference type="InterPro" id="IPR051961">
    <property type="entry name" value="Fungal_Metabolite_Diox"/>
</dbReference>
<gene>
    <name evidence="1" type="ORF">PPROV_000445000</name>
</gene>
<reference evidence="1" key="1">
    <citation type="submission" date="2020-10" db="EMBL/GenBank/DDBJ databases">
        <title>Unveiling of a novel bifunctional photoreceptor, Dualchrome1, isolated from a cosmopolitan green alga.</title>
        <authorList>
            <person name="Suzuki S."/>
            <person name="Kawachi M."/>
        </authorList>
    </citation>
    <scope>NUCLEOTIDE SEQUENCE</scope>
    <source>
        <strain evidence="1">NIES 2893</strain>
    </source>
</reference>
<keyword evidence="2" id="KW-1185">Reference proteome</keyword>
<dbReference type="PANTHER" id="PTHR37563:SF2">
    <property type="entry name" value="PHYTANOYL-COA DIOXYGENASE FAMILY PROTEIN (AFU_ORTHOLOGUE AFUA_2G03330)"/>
    <property type="match status" value="1"/>
</dbReference>
<dbReference type="Pfam" id="PF05721">
    <property type="entry name" value="PhyH"/>
    <property type="match status" value="1"/>
</dbReference>
<dbReference type="Proteomes" id="UP000660262">
    <property type="component" value="Unassembled WGS sequence"/>
</dbReference>
<evidence type="ECO:0000313" key="2">
    <source>
        <dbReference type="Proteomes" id="UP000660262"/>
    </source>
</evidence>
<dbReference type="OrthoDB" id="420046at2759"/>
<sequence length="394" mass="42736">MAAAAAPRRTCACLEVSYVSSSSHCESSVTSLLSAHSLTMHASYPSPEKERSLFNVVLVSFPSSQERDVLASIASSPSDVDVKGVEVAATCPCLLPVQPVTQKELAMEFSTNDEEHFLKFGVLISPTGSTTNSDHTISALRSLVQTHCDAADEALARRDITGTNETFDFREISSRGGKRFDQILASGIAKNVDTDFVCMPPSKAVDDDGVQALVHLARNAAWIPLVDSLLGKDEWRCQCSAVYSRRGSPDQRWHSDGAHVQAGAGYFTEDMPLSGMGGEGEATPYAVCVFLALDACGPSTNGVGATSFWPGSHAREQLVGFGAFADAMDLSVEADLNPGGFVVYDYRLLYKGMAFDEHARTCDGSNQRSLIQFVYHKTWYKERRNYGQHSLFET</sequence>
<dbReference type="AlphaFoldDB" id="A0A830HIQ2"/>
<organism evidence="1 2">
    <name type="scientific">Pycnococcus provasolii</name>
    <dbReference type="NCBI Taxonomy" id="41880"/>
    <lineage>
        <taxon>Eukaryota</taxon>
        <taxon>Viridiplantae</taxon>
        <taxon>Chlorophyta</taxon>
        <taxon>Pseudoscourfieldiophyceae</taxon>
        <taxon>Pseudoscourfieldiales</taxon>
        <taxon>Pycnococcaceae</taxon>
        <taxon>Pycnococcus</taxon>
    </lineage>
</organism>
<dbReference type="Gene3D" id="2.60.120.620">
    <property type="entry name" value="q2cbj1_9rhob like domain"/>
    <property type="match status" value="1"/>
</dbReference>
<protein>
    <submittedName>
        <fullName evidence="1">Uncharacterized protein</fullName>
    </submittedName>
</protein>